<evidence type="ECO:0000313" key="1">
    <source>
        <dbReference type="EMBL" id="SFG79710.1"/>
    </source>
</evidence>
<dbReference type="AlphaFoldDB" id="A0A1I2URT0"/>
<protein>
    <submittedName>
        <fullName evidence="1">Uncharacterized protein</fullName>
    </submittedName>
</protein>
<organism evidence="1 2">
    <name type="scientific">Streptomyces mirabilis</name>
    <dbReference type="NCBI Taxonomy" id="68239"/>
    <lineage>
        <taxon>Bacteria</taxon>
        <taxon>Bacillati</taxon>
        <taxon>Actinomycetota</taxon>
        <taxon>Actinomycetes</taxon>
        <taxon>Kitasatosporales</taxon>
        <taxon>Streptomycetaceae</taxon>
        <taxon>Streptomyces</taxon>
    </lineage>
</organism>
<proteinExistence type="predicted"/>
<dbReference type="EMBL" id="FONR01000029">
    <property type="protein sequence ID" value="SFG79710.1"/>
    <property type="molecule type" value="Genomic_DNA"/>
</dbReference>
<accession>A0A1I2URT0</accession>
<name>A0A1I2URT0_9ACTN</name>
<sequence>MGGTLAHMTAVDPGHIHCTSLVVLGPTAVTAANELGDLELEVVLRVELEDTVEPLNDVSTMNKVLSIRAFRATRVPLL</sequence>
<evidence type="ECO:0000313" key="2">
    <source>
        <dbReference type="Proteomes" id="UP000181942"/>
    </source>
</evidence>
<gene>
    <name evidence="1" type="ORF">SAMN02787118_12918</name>
</gene>
<reference evidence="1 2" key="1">
    <citation type="submission" date="2016-10" db="EMBL/GenBank/DDBJ databases">
        <authorList>
            <person name="de Groot N.N."/>
        </authorList>
    </citation>
    <scope>NUCLEOTIDE SEQUENCE [LARGE SCALE GENOMIC DNA]</scope>
    <source>
        <strain evidence="1 2">OK461</strain>
    </source>
</reference>
<dbReference type="Proteomes" id="UP000181942">
    <property type="component" value="Unassembled WGS sequence"/>
</dbReference>